<dbReference type="SUPFAM" id="SSF48452">
    <property type="entry name" value="TPR-like"/>
    <property type="match status" value="1"/>
</dbReference>
<evidence type="ECO:0000313" key="4">
    <source>
        <dbReference type="EMBL" id="MBE8613768.1"/>
    </source>
</evidence>
<feature type="repeat" description="TPR" evidence="3">
    <location>
        <begin position="71"/>
        <end position="104"/>
    </location>
</feature>
<dbReference type="InterPro" id="IPR005415">
    <property type="entry name" value="T3SS_Ca_resp_chp_LcrH/SycD"/>
</dbReference>
<dbReference type="InterPro" id="IPR016379">
    <property type="entry name" value="T3SS_Ca_resp_chp_LcrH/SycD_sub"/>
</dbReference>
<evidence type="ECO:0000313" key="5">
    <source>
        <dbReference type="Proteomes" id="UP000650477"/>
    </source>
</evidence>
<dbReference type="GeneID" id="93359095"/>
<gene>
    <name evidence="4" type="ORF">CYG68_15370</name>
</gene>
<dbReference type="InterPro" id="IPR019734">
    <property type="entry name" value="TPR_rpt"/>
</dbReference>
<dbReference type="SMART" id="SM00028">
    <property type="entry name" value="TPR"/>
    <property type="match status" value="2"/>
</dbReference>
<reference evidence="4" key="1">
    <citation type="submission" date="2017-12" db="EMBL/GenBank/DDBJ databases">
        <title>Genome sequencing and analysis.</title>
        <authorList>
            <person name="Huang Y.-T."/>
        </authorList>
    </citation>
    <scope>NUCLEOTIDE SEQUENCE</scope>
    <source>
        <strain evidence="4">VGH116</strain>
    </source>
</reference>
<dbReference type="InterPro" id="IPR011990">
    <property type="entry name" value="TPR-like_helical_dom_sf"/>
</dbReference>
<dbReference type="Pfam" id="PF07720">
    <property type="entry name" value="TPR_3"/>
    <property type="match status" value="2"/>
</dbReference>
<evidence type="ECO:0000256" key="3">
    <source>
        <dbReference type="PROSITE-ProRule" id="PRU00339"/>
    </source>
</evidence>
<dbReference type="PROSITE" id="PS50005">
    <property type="entry name" value="TPR"/>
    <property type="match status" value="2"/>
</dbReference>
<feature type="repeat" description="TPR" evidence="3">
    <location>
        <begin position="105"/>
        <end position="138"/>
    </location>
</feature>
<comment type="caution">
    <text evidence="4">The sequence shown here is derived from an EMBL/GenBank/DDBJ whole genome shotgun (WGS) entry which is preliminary data.</text>
</comment>
<dbReference type="PIRSF" id="PIRSF003165">
    <property type="entry name" value="Chaperone_SicA"/>
    <property type="match status" value="1"/>
</dbReference>
<dbReference type="EMBL" id="PKLF01000014">
    <property type="protein sequence ID" value="MBE8613768.1"/>
    <property type="molecule type" value="Genomic_DNA"/>
</dbReference>
<dbReference type="RefSeq" id="WP_036418103.1">
    <property type="nucleotide sequence ID" value="NZ_ABGYJJ040000001.1"/>
</dbReference>
<accession>A0A2C5TVF5</accession>
<dbReference type="InterPro" id="IPR011716">
    <property type="entry name" value="TPR-3"/>
</dbReference>
<dbReference type="PRINTS" id="PR01595">
    <property type="entry name" value="SYCDCHAPRONE"/>
</dbReference>
<comment type="similarity">
    <text evidence="1">Belongs to the LcrH/SycD chaperone family.</text>
</comment>
<dbReference type="Proteomes" id="UP000650477">
    <property type="component" value="Unassembled WGS sequence"/>
</dbReference>
<dbReference type="Pfam" id="PF13181">
    <property type="entry name" value="TPR_8"/>
    <property type="match status" value="1"/>
</dbReference>
<dbReference type="Gene3D" id="1.25.40.10">
    <property type="entry name" value="Tetratricopeptide repeat domain"/>
    <property type="match status" value="1"/>
</dbReference>
<keyword evidence="2" id="KW-0143">Chaperone</keyword>
<protein>
    <submittedName>
        <fullName evidence="4">Tetratricopeptide repeat protein</fullName>
    </submittedName>
</protein>
<organism evidence="4 5">
    <name type="scientific">Morganella morganii</name>
    <name type="common">Proteus morganii</name>
    <dbReference type="NCBI Taxonomy" id="582"/>
    <lineage>
        <taxon>Bacteria</taxon>
        <taxon>Pseudomonadati</taxon>
        <taxon>Pseudomonadota</taxon>
        <taxon>Gammaproteobacteria</taxon>
        <taxon>Enterobacterales</taxon>
        <taxon>Morganellaceae</taxon>
        <taxon>Morganella</taxon>
    </lineage>
</organism>
<sequence>MDDNTDFDIKSLIGNIFSHLESGNISDLLMPKNNEDFSDVYSLACDYYDKGLIEQAENIFRSLCLYDFSNVDYLLGLAAVKQVQKQYQKAINLYSLAINLDENNASIYLYAGQCYLYTGEKESAISSFNHCLSLACNDNEREQAIHYISMLEGGLCVWKIG</sequence>
<proteinExistence type="inferred from homology"/>
<keyword evidence="3" id="KW-0802">TPR repeat</keyword>
<evidence type="ECO:0000256" key="2">
    <source>
        <dbReference type="ARBA" id="ARBA00023186"/>
    </source>
</evidence>
<dbReference type="AlphaFoldDB" id="A0A2C5TVF5"/>
<name>A0A2C5TVF5_MORMO</name>
<evidence type="ECO:0000256" key="1">
    <source>
        <dbReference type="ARBA" id="ARBA00010244"/>
    </source>
</evidence>